<dbReference type="Pfam" id="PF25304">
    <property type="entry name" value="WHD_eIF2D"/>
    <property type="match status" value="1"/>
</dbReference>
<dbReference type="PANTHER" id="PTHR12217">
    <property type="entry name" value="EUKARYOTIC TRANSLATION INITIATION FACTOR 2D"/>
    <property type="match status" value="1"/>
</dbReference>
<dbReference type="Pfam" id="PF01253">
    <property type="entry name" value="SUI1"/>
    <property type="match status" value="1"/>
</dbReference>
<comment type="caution">
    <text evidence="4">The sequence shown here is derived from an EMBL/GenBank/DDBJ whole genome shotgun (WGS) entry which is preliminary data.</text>
</comment>
<dbReference type="SUPFAM" id="SSF55159">
    <property type="entry name" value="eIF1-like"/>
    <property type="match status" value="1"/>
</dbReference>
<dbReference type="InterPro" id="IPR036877">
    <property type="entry name" value="SUI1_dom_sf"/>
</dbReference>
<dbReference type="AlphaFoldDB" id="A0A2G5I3U1"/>
<dbReference type="GO" id="GO:0003723">
    <property type="term" value="F:RNA binding"/>
    <property type="evidence" value="ECO:0007669"/>
    <property type="project" value="InterPro"/>
</dbReference>
<name>A0A2G5I3U1_CERBT</name>
<dbReference type="InterPro" id="IPR039757">
    <property type="entry name" value="EIF2D"/>
</dbReference>
<dbReference type="InterPro" id="IPR057429">
    <property type="entry name" value="WH_eIF2D"/>
</dbReference>
<keyword evidence="4" id="KW-0648">Protein biosynthesis</keyword>
<dbReference type="CDD" id="cd11608">
    <property type="entry name" value="eIF2D_C"/>
    <property type="match status" value="1"/>
</dbReference>
<dbReference type="InterPro" id="IPR015947">
    <property type="entry name" value="PUA-like_sf"/>
</dbReference>
<feature type="compositionally biased region" description="Polar residues" evidence="2">
    <location>
        <begin position="109"/>
        <end position="127"/>
    </location>
</feature>
<dbReference type="InterPro" id="IPR041366">
    <property type="entry name" value="Pre-PUA"/>
</dbReference>
<dbReference type="PROSITE" id="PS50296">
    <property type="entry name" value="SUI1"/>
    <property type="match status" value="1"/>
</dbReference>
<proteinExistence type="predicted"/>
<reference evidence="4 5" key="1">
    <citation type="submission" date="2015-10" db="EMBL/GenBank/DDBJ databases">
        <title>The cercosporin biosynthetic gene cluster was horizontally transferred to several fungal lineages and shown to be expanded in Cercospora beticola based on microsynteny with recipient genomes.</title>
        <authorList>
            <person name="De Jonge R."/>
            <person name="Ebert M.K."/>
            <person name="Suttle J.C."/>
            <person name="Jurick Ii W.M."/>
            <person name="Secor G.A."/>
            <person name="Thomma B.P."/>
            <person name="Van De Peer Y."/>
            <person name="Bolton M.D."/>
        </authorList>
    </citation>
    <scope>NUCLEOTIDE SEQUENCE [LARGE SCALE GENOMIC DNA]</scope>
    <source>
        <strain evidence="4 5">09-40</strain>
    </source>
</reference>
<dbReference type="InterPro" id="IPR058886">
    <property type="entry name" value="SWIB_eIF2D"/>
</dbReference>
<dbReference type="InterPro" id="IPR036885">
    <property type="entry name" value="SWIB_MDM2_dom_sf"/>
</dbReference>
<dbReference type="NCBIfam" id="TIGR00451">
    <property type="entry name" value="unchar_dom_2"/>
    <property type="match status" value="1"/>
</dbReference>
<dbReference type="Pfam" id="PF17832">
    <property type="entry name" value="Pre-PUA"/>
    <property type="match status" value="1"/>
</dbReference>
<dbReference type="CDD" id="cd21156">
    <property type="entry name" value="PUA_eIF2d-like"/>
    <property type="match status" value="1"/>
</dbReference>
<keyword evidence="4" id="KW-0396">Initiation factor</keyword>
<dbReference type="InterPro" id="IPR048248">
    <property type="entry name" value="PUA_eIF2d-like"/>
</dbReference>
<dbReference type="OrthoDB" id="199771at2759"/>
<dbReference type="Gene3D" id="3.30.780.10">
    <property type="entry name" value="SUI1-like domain"/>
    <property type="match status" value="1"/>
</dbReference>
<dbReference type="Pfam" id="PF26291">
    <property type="entry name" value="SWIB_eIF2D"/>
    <property type="match status" value="1"/>
</dbReference>
<dbReference type="GO" id="GO:0003743">
    <property type="term" value="F:translation initiation factor activity"/>
    <property type="evidence" value="ECO:0007669"/>
    <property type="project" value="UniProtKB-KW"/>
</dbReference>
<dbReference type="PANTHER" id="PTHR12217:SF4">
    <property type="entry name" value="EUKARYOTIC TRANSLATION INITIATION FACTOR 2D"/>
    <property type="match status" value="1"/>
</dbReference>
<accession>A0A2G5I3U1</accession>
<gene>
    <name evidence="4" type="ORF">CB0940_02646</name>
</gene>
<dbReference type="EMBL" id="LKMD01000101">
    <property type="protein sequence ID" value="PIA99411.1"/>
    <property type="molecule type" value="Genomic_DNA"/>
</dbReference>
<organism evidence="4 5">
    <name type="scientific">Cercospora beticola</name>
    <name type="common">Sugarbeet leaf spot fungus</name>
    <dbReference type="NCBI Taxonomy" id="122368"/>
    <lineage>
        <taxon>Eukaryota</taxon>
        <taxon>Fungi</taxon>
        <taxon>Dikarya</taxon>
        <taxon>Ascomycota</taxon>
        <taxon>Pezizomycotina</taxon>
        <taxon>Dothideomycetes</taxon>
        <taxon>Dothideomycetidae</taxon>
        <taxon>Mycosphaerellales</taxon>
        <taxon>Mycosphaerellaceae</taxon>
        <taxon>Cercospora</taxon>
    </lineage>
</organism>
<dbReference type="PROSITE" id="PS50890">
    <property type="entry name" value="PUA"/>
    <property type="match status" value="1"/>
</dbReference>
<keyword evidence="1" id="KW-0963">Cytoplasm</keyword>
<dbReference type="Gene3D" id="3.10.400.20">
    <property type="match status" value="1"/>
</dbReference>
<dbReference type="Proteomes" id="UP000230605">
    <property type="component" value="Chromosome 3"/>
</dbReference>
<dbReference type="Pfam" id="PF26292">
    <property type="entry name" value="PUA_elF2D"/>
    <property type="match status" value="1"/>
</dbReference>
<dbReference type="InterPro" id="IPR004521">
    <property type="entry name" value="Uncharacterised_CHP00451"/>
</dbReference>
<sequence length="691" mass="75833">MHAALHVQTGTTPPPRHRSARIPSFALQIRELRVHRAYTRLHSPVPTVVMFKKKPIIKPQAPMRSSDRRKLADQIIKDFDLDSKAVDDETPEQKAEATAAHSALRNSLLPENTQSTTFKRPEAQQASGTLYVGSQDGEESRILWFQVEGQMIPSVYTLWRHPDLVPLLHTPDIVIKKLQGGADLMIPGLFGGPPFPPRARKGAVVAIAALERPSIPVAVGVCVIDVCDLQKVRGEKGKAVENMHFLGDELWSWGHLGKPGQQPPEEVEGRTKILQNRGLLEQVADLDLEDQYEAGGVALGDSATNGSANTRAVDVPADSEESSENVKAKELSQKEIDEAFRNAFLFGINHYKSSNPNAKNYGLDFPLTQTVIMSTLVQPFLPAYTPEEAQQLQIKKTSWKNIKKFVKSLDKAKIVKSKDKDGNETTIIDVDFDDAAVVNFKPYRLPKKENASGTSLGRGEAGTAKTDVGDDSIGQKLQVISSYKPAAKLQPIFDAVSSTKQQYTPPEVRELVTAYLEKENLISETNKRLVKLNPVLANAVFDGSGSLDKEVLAKGTVPRDALIDRVLHGMAQQHTIVRQGVDPASVKAKSGAAPKIHITLETRSGNKTVTKVSGLEVYHVNPRPLADELRKTCAGSTSVEPLAGAAKKNEKEVLEVMVQGPQKDAVVKALERRGVDKRWVEVLDKTKGKKW</sequence>
<dbReference type="GO" id="GO:0001731">
    <property type="term" value="P:formation of translation preinitiation complex"/>
    <property type="evidence" value="ECO:0007669"/>
    <property type="project" value="InterPro"/>
</dbReference>
<dbReference type="InterPro" id="IPR039759">
    <property type="entry name" value="eIF2D_SUI1"/>
</dbReference>
<protein>
    <submittedName>
        <fullName evidence="4">Eukaryotic translation initiation factor 2D</fullName>
    </submittedName>
</protein>
<dbReference type="SUPFAM" id="SSF88697">
    <property type="entry name" value="PUA domain-like"/>
    <property type="match status" value="1"/>
</dbReference>
<dbReference type="SUPFAM" id="SSF47592">
    <property type="entry name" value="SWIB/MDM2 domain"/>
    <property type="match status" value="1"/>
</dbReference>
<evidence type="ECO:0000313" key="5">
    <source>
        <dbReference type="Proteomes" id="UP000230605"/>
    </source>
</evidence>
<feature type="domain" description="SUI1" evidence="3">
    <location>
        <begin position="596"/>
        <end position="674"/>
    </location>
</feature>
<evidence type="ECO:0000256" key="2">
    <source>
        <dbReference type="SAM" id="MobiDB-lite"/>
    </source>
</evidence>
<evidence type="ECO:0000259" key="3">
    <source>
        <dbReference type="PROSITE" id="PS50296"/>
    </source>
</evidence>
<dbReference type="FunFam" id="3.30.780.10:FF:000008">
    <property type="entry name" value="eukaryotic translation initiation factor 2D"/>
    <property type="match status" value="1"/>
</dbReference>
<evidence type="ECO:0000256" key="1">
    <source>
        <dbReference type="ARBA" id="ARBA00022490"/>
    </source>
</evidence>
<feature type="region of interest" description="Disordered" evidence="2">
    <location>
        <begin position="106"/>
        <end position="127"/>
    </location>
</feature>
<dbReference type="InterPro" id="IPR001950">
    <property type="entry name" value="SUI1"/>
</dbReference>
<evidence type="ECO:0000313" key="4">
    <source>
        <dbReference type="EMBL" id="PIA99411.1"/>
    </source>
</evidence>